<dbReference type="AlphaFoldDB" id="A0A0B2VUX5"/>
<keyword evidence="1" id="KW-0472">Membrane</keyword>
<dbReference type="EMBL" id="JPKZ01000843">
    <property type="protein sequence ID" value="KHN85214.1"/>
    <property type="molecule type" value="Genomic_DNA"/>
</dbReference>
<evidence type="ECO:0000256" key="1">
    <source>
        <dbReference type="SAM" id="Phobius"/>
    </source>
</evidence>
<reference evidence="2 3" key="1">
    <citation type="submission" date="2014-11" db="EMBL/GenBank/DDBJ databases">
        <title>Genetic blueprint of the zoonotic pathogen Toxocara canis.</title>
        <authorList>
            <person name="Zhu X.-Q."/>
            <person name="Korhonen P.K."/>
            <person name="Cai H."/>
            <person name="Young N.D."/>
            <person name="Nejsum P."/>
            <person name="von Samson-Himmelstjerna G."/>
            <person name="Boag P.R."/>
            <person name="Tan P."/>
            <person name="Li Q."/>
            <person name="Min J."/>
            <person name="Yang Y."/>
            <person name="Wang X."/>
            <person name="Fang X."/>
            <person name="Hall R.S."/>
            <person name="Hofmann A."/>
            <person name="Sternberg P.W."/>
            <person name="Jex A.R."/>
            <person name="Gasser R.B."/>
        </authorList>
    </citation>
    <scope>NUCLEOTIDE SEQUENCE [LARGE SCALE GENOMIC DNA]</scope>
    <source>
        <strain evidence="2">PN_DK_2014</strain>
    </source>
</reference>
<gene>
    <name evidence="2" type="ORF">Tcan_04198</name>
</gene>
<keyword evidence="1" id="KW-0812">Transmembrane</keyword>
<dbReference type="Proteomes" id="UP000031036">
    <property type="component" value="Unassembled WGS sequence"/>
</dbReference>
<keyword evidence="1" id="KW-1133">Transmembrane helix</keyword>
<proteinExistence type="predicted"/>
<feature type="transmembrane region" description="Helical" evidence="1">
    <location>
        <begin position="29"/>
        <end position="49"/>
    </location>
</feature>
<evidence type="ECO:0000313" key="2">
    <source>
        <dbReference type="EMBL" id="KHN85214.1"/>
    </source>
</evidence>
<evidence type="ECO:0000313" key="3">
    <source>
        <dbReference type="Proteomes" id="UP000031036"/>
    </source>
</evidence>
<sequence>MSMFVIVVTNVLFLKPLLFERIFPERYWILYFALLHFLSNLMVFPYLYTMLSNGTVGSMESINVLYFIRSIATVIIVTISAVITIVAIASIVDYHPIGCDSRTMEENRKRLTCFIVYCIPCEILNLPTFALAVCDIVSAVMDQRFYLSSRLLLFDNYVAEAKVATQSSSQMRDVTVIPIVNGHSSSRDRSEVVKTICQNQNV</sequence>
<feature type="transmembrane region" description="Helical" evidence="1">
    <location>
        <begin position="114"/>
        <end position="140"/>
    </location>
</feature>
<protein>
    <submittedName>
        <fullName evidence="2">Uncharacterized protein</fullName>
    </submittedName>
</protein>
<keyword evidence="3" id="KW-1185">Reference proteome</keyword>
<accession>A0A0B2VUX5</accession>
<organism evidence="2 3">
    <name type="scientific">Toxocara canis</name>
    <name type="common">Canine roundworm</name>
    <dbReference type="NCBI Taxonomy" id="6265"/>
    <lineage>
        <taxon>Eukaryota</taxon>
        <taxon>Metazoa</taxon>
        <taxon>Ecdysozoa</taxon>
        <taxon>Nematoda</taxon>
        <taxon>Chromadorea</taxon>
        <taxon>Rhabditida</taxon>
        <taxon>Spirurina</taxon>
        <taxon>Ascaridomorpha</taxon>
        <taxon>Ascaridoidea</taxon>
        <taxon>Toxocaridae</taxon>
        <taxon>Toxocara</taxon>
    </lineage>
</organism>
<feature type="transmembrane region" description="Helical" evidence="1">
    <location>
        <begin position="70"/>
        <end position="94"/>
    </location>
</feature>
<name>A0A0B2VUX5_TOXCA</name>
<comment type="caution">
    <text evidence="2">The sequence shown here is derived from an EMBL/GenBank/DDBJ whole genome shotgun (WGS) entry which is preliminary data.</text>
</comment>